<dbReference type="Gene3D" id="2.60.40.10">
    <property type="entry name" value="Immunoglobulins"/>
    <property type="match status" value="5"/>
</dbReference>
<gene>
    <name evidence="8" type="ORF">ACFFK0_01025</name>
</gene>
<dbReference type="Pfam" id="PF25020">
    <property type="entry name" value="TTR_TEN1-4"/>
    <property type="match status" value="1"/>
</dbReference>
<feature type="domain" description="Fibronectin type-III" evidence="6">
    <location>
        <begin position="495"/>
        <end position="590"/>
    </location>
</feature>
<dbReference type="InterPro" id="IPR008969">
    <property type="entry name" value="CarboxyPept-like_regulatory"/>
</dbReference>
<feature type="region of interest" description="Disordered" evidence="4">
    <location>
        <begin position="674"/>
        <end position="704"/>
    </location>
</feature>
<keyword evidence="9" id="KW-1185">Reference proteome</keyword>
<feature type="compositionally biased region" description="Polar residues" evidence="4">
    <location>
        <begin position="869"/>
        <end position="886"/>
    </location>
</feature>
<keyword evidence="2" id="KW-0677">Repeat</keyword>
<dbReference type="RefSeq" id="WP_377467739.1">
    <property type="nucleotide sequence ID" value="NZ_JBHLWN010000008.1"/>
</dbReference>
<dbReference type="SUPFAM" id="SSF49265">
    <property type="entry name" value="Fibronectin type III"/>
    <property type="match status" value="3"/>
</dbReference>
<feature type="region of interest" description="Disordered" evidence="4">
    <location>
        <begin position="1330"/>
        <end position="1355"/>
    </location>
</feature>
<dbReference type="NCBIfam" id="TIGR03696">
    <property type="entry name" value="Rhs_assc_core"/>
    <property type="match status" value="1"/>
</dbReference>
<dbReference type="InterPro" id="IPR056823">
    <property type="entry name" value="TEN-like_YD-shell"/>
</dbReference>
<evidence type="ECO:0000256" key="3">
    <source>
        <dbReference type="ARBA" id="ARBA00023157"/>
    </source>
</evidence>
<name>A0ABV6DEG9_9BACL</name>
<dbReference type="PANTHER" id="PTHR11219:SF69">
    <property type="entry name" value="TENEURIN-A"/>
    <property type="match status" value="1"/>
</dbReference>
<sequence>MKSRWLRRQWSIWFTFVLLLQTAAVPPAAIAAEAVLPQAVPGEALSASAGEELPDWAKAEIEELLRQGLIEPAAGQAAFRPNMALTRGDAALWLLHLAEAAGKTVVKADSAVFTDLLEHPRKEELARASRLGLIEGYADGTFRPGLTVTRSELAVMLQRVLSLDTGGQLDFQDRTEVPDWAASAVAAMSRAQVIQGYEDNTYRPSNNVTRAEAAVMLHRSLKKLDERKPAQEKKEGVLQLRVTTPDAKPLAGASVQIHAKGKRSYAAAGTTDANGRFETKLPYGAYDINAVADGVVAYQQVEFNKNSTNADIRTTQAATITGKVTGNGGKEESGVILTLTTNPTFYAVTGLDGTFKAQVLPERTYRLTMIELDDSVSAGSGKETNAKLLENGEVRAVLAALDEGNGISNSSSNSNSNGNSNSNSNSNGNGNSGSGNGKPDCSCRIIDIKETVQAPAAGRLAAMGELSVLDGKVNHSPGGGGGGGGGSQTPGDTTPPSVPAGLQAAAGDSEASLGWTANADADLSGYKVYVSEDQGTSWRSGIDVGKVTSFKLQGLTNGVSYRVAITAYDHVGNESARSPAVDVTPSAAPDQTPPDVPANLAAEAGDQAVTLTWDEVTSSDLAGYNIYLSTDGGASWTTAAEGIAATTYVVVNLTNGTEYTFAVTAYDEAGNESAKSTSVSAQPQGDTGPDTTPPAVPAGFTGSTSANQADLTWQANTENDLAGYNLYVSLDGTTWTPTPIQIEPQLTAYSVSGLQYETTYWFALAAYDASGNESAKSAGVELTPHEEPDTVPPAAPTGLTAAPGNTTAQLNWNANTEGDLADYKVYVSANGGTTWNAGISVGTARSYQATGLTNGQAYTFAVTAIDTSGNESPKSASANATPSSGDVTPPSTPAGLTGSAVDGSAALIWNANEDSDLAGYKVYTSTDGGTTWNAGANANKLTAYTAGGLTDGSSYSFAVSAYDTNGNESGKSNVVTLTPQKQAIPADPAASAPEIPITGQTSFGEQTEFLYTGPEAVQAGVIPGAIRPAVSAVLRGKVLDADGQPLAGAKVTILNHPEFGQTLSRSDGAYDMVVNGTGMLTVQFGKEGYMTVQRSEQVKLEGYTAIEDVVLRPYDTKMTVLNLTDAQEMQVAQGTTVSDEDGARTSTLLVPKGTSATMKLPDGTVRPLPEIHFRATEYTVGANGKEAMPGELPQNVGYTYAVELSADEAIAAGATEVTFNQPLYHYVDNFLEFPVGTAVPNAYYDRKAGMWIPALDGVVIGIVSVDGGTAQIDTDGDGTADDAAKLGVYGITAEEQQKLATLYTAGKSLWRVPIPHFTPWDHNWPYAPPPDAVSPPRWAPKNTQPDPREEPCKQKGSIIGCEDQSLGEEIPIPGTPYKLTYQSSRTPGYTSRSTVEVPVTGASLPASLKSITVSVEVAGKMVYRTLPKTLNQTFTFSWDGLDGFGRKLIGDHRYRISVQYHYKAQYVGTGSGFQSSWAQVPTDFTSIIGNRESEEISLGQDYEGVISSPVNPYEEVGIAGWSFHTHHMFDGTTSKLVRGDGETVRKVSGQFSPLTPQGSGPSTQYTINTNLFAFVGSDKYFLMTNQLNPRELVVVRVTPDNIALKYAVYPNPTVSEPKGFAISPDGTVYLTFLGEGILKKGPADSDWQRVVGKGNYGGPKIPDGSKGTDVGLFEATALTADADGNLYFESTHALTWPNSEIVYYRLDARGYVYVAGGNSFGPDSGPATSANIGYGRMVVSPNGTLYIVDNVYDYWGGKSRVRRVTKQGTTELVAGDASMSTRNPDIVDGMEATKARFNVRNVFIDAQENVYLLIWAGSGWGDIYKITQDGIAHLVDQTEAFDFVKRRNFPTSNIKPVGVDPQGQVIFRALDNFKPLFFHVGPDSDQSILPEDDGLTLNRIDLETGRHNETVHAVTGAVMERFGYDAEGRLITLTDASGNVTTVERDAEGKPTAIVAPGGQRTTLTVDEHNQLRAVAGAGQFRYDMTYDGKGLLKSVTDPNRHVSEYSYDAKGLLIEAKTPTGGLKTIARTELSDGVSVTFTDAAGRQTVYETRKVGSDTIRTVTEPGGAKSIVVYKSDGSKEITYTDGTKITQKFLSDPRFGMDAPVLTQMKITTPDGRIVNHTENREVVKDAEGKLQSLTVTYTTNGAVSKIKYDAAARTYTETTAEGTVKVSTIDTLGRVVREEYPNEPIEPVIYTFDERGRIGGMAQGDHSMTYRYNTLNQLIAEEDENGNKKEYTYNDDGLLRTIKLPDGKTYTKDTDGNGQVVKLTMPDGTVYDQQFNSLNQFQGFGPEGQQPWLMLTHDNAGMLDHTTLASGRVLQYGYETDGARRITSMNDDDVQRSFGYSDATDRVAQIAAAQAGRPTLSQSIGYTYAGTEVKKMTLAGAVNATFDYTFDTAKNVTNITNVHTTVSGLVYGQQTTQVHDTAIGWDRDEQLTRFGPFQFEREKTGLIDTVTDGKFTIDNEYDELGKIKRRDYLWNGQLVTSSEYTYNSRGLLENETVTASSGASNQAHYEYDLAGQLESAVRTGTEGSHSESYVYDDNKNRKSRQIGGGAAVASSYTAQGVLQSVGGTPYEFDADGFLQKRGEDTFRYGIRGELLEATVTGLSYGGSVTSATYRYAYDAIGRRTAREDGSGITEKYLYGHPEFIHMITASIDKNGVMTNYYYNDEGLLVGFERDGQRYYVVTDNVGTPREVLDSNGTVVKKLRYDSYGVLLSDSNPSFELIIGFAGGLEDRAIGLVRFGARDYDPASGRWTARDPLLLESGEPNVYAYVGNNPVVLRDPCGLFCIGASAYAGPGIGGKVCITSEGISSCLEAGFGAGGGLEVDPFEDLAKSGSTFEAAAKVQYGPLKGELGGKYFKAFDPCQEGEGKLIAKLGAGPIQLDLTDLSKSAVKGKEADLGKTMKELFKPSVKLEAAVKVKQCLQAKW</sequence>
<feature type="domain" description="Fibronectin type-III" evidence="6">
    <location>
        <begin position="693"/>
        <end position="787"/>
    </location>
</feature>
<evidence type="ECO:0000313" key="8">
    <source>
        <dbReference type="EMBL" id="MFC0211038.1"/>
    </source>
</evidence>
<feature type="compositionally biased region" description="Gly residues" evidence="4">
    <location>
        <begin position="477"/>
        <end position="488"/>
    </location>
</feature>
<keyword evidence="1" id="KW-0245">EGF-like domain</keyword>
<dbReference type="NCBIfam" id="TIGR01643">
    <property type="entry name" value="YD_repeat_2x"/>
    <property type="match status" value="3"/>
</dbReference>
<comment type="caution">
    <text evidence="8">The sequence shown here is derived from an EMBL/GenBank/DDBJ whole genome shotgun (WGS) entry which is preliminary data.</text>
</comment>
<feature type="chain" id="PRO_5045376294" evidence="5">
    <location>
        <begin position="32"/>
        <end position="2931"/>
    </location>
</feature>
<feature type="signal peptide" evidence="5">
    <location>
        <begin position="1"/>
        <end position="31"/>
    </location>
</feature>
<evidence type="ECO:0000256" key="2">
    <source>
        <dbReference type="ARBA" id="ARBA00022737"/>
    </source>
</evidence>
<reference evidence="8 9" key="1">
    <citation type="submission" date="2024-09" db="EMBL/GenBank/DDBJ databases">
        <authorList>
            <person name="Sun Q."/>
            <person name="Mori K."/>
        </authorList>
    </citation>
    <scope>NUCLEOTIDE SEQUENCE [LARGE SCALE GENOMIC DNA]</scope>
    <source>
        <strain evidence="8 9">CCM 7759</strain>
    </source>
</reference>
<dbReference type="InterPro" id="IPR013783">
    <property type="entry name" value="Ig-like_fold"/>
</dbReference>
<dbReference type="InterPro" id="IPR051216">
    <property type="entry name" value="Teneurin"/>
</dbReference>
<feature type="domain" description="SLH" evidence="7">
    <location>
        <begin position="108"/>
        <end position="166"/>
    </location>
</feature>
<keyword evidence="3" id="KW-1015">Disulfide bond</keyword>
<dbReference type="InterPro" id="IPR022385">
    <property type="entry name" value="Rhs_assc_core"/>
</dbReference>
<evidence type="ECO:0000259" key="6">
    <source>
        <dbReference type="PROSITE" id="PS50853"/>
    </source>
</evidence>
<protein>
    <submittedName>
        <fullName evidence="8">Fibronectin type III domain-containing protein</fullName>
    </submittedName>
</protein>
<dbReference type="InterPro" id="IPR003961">
    <property type="entry name" value="FN3_dom"/>
</dbReference>
<dbReference type="PROSITE" id="PS51272">
    <property type="entry name" value="SLH"/>
    <property type="match status" value="3"/>
</dbReference>
<dbReference type="CDD" id="cd00063">
    <property type="entry name" value="FN3"/>
    <property type="match status" value="5"/>
</dbReference>
<dbReference type="InterPro" id="IPR036116">
    <property type="entry name" value="FN3_sf"/>
</dbReference>
<feature type="region of interest" description="Disordered" evidence="4">
    <location>
        <begin position="404"/>
        <end position="437"/>
    </location>
</feature>
<dbReference type="InterPro" id="IPR056820">
    <property type="entry name" value="TEN_TTR-like"/>
</dbReference>
<dbReference type="Proteomes" id="UP001589776">
    <property type="component" value="Unassembled WGS sequence"/>
</dbReference>
<dbReference type="PANTHER" id="PTHR11219">
    <property type="entry name" value="TENEURIN AND N-ACETYLGLUCOSAMINE-1-PHOSPHODIESTER ALPHA-N-ACETYLGLUCOSAMINIDASE"/>
    <property type="match status" value="1"/>
</dbReference>
<feature type="domain" description="Fibronectin type-III" evidence="6">
    <location>
        <begin position="889"/>
        <end position="982"/>
    </location>
</feature>
<dbReference type="SMART" id="SM00060">
    <property type="entry name" value="FN3"/>
    <property type="match status" value="5"/>
</dbReference>
<dbReference type="InterPro" id="IPR001119">
    <property type="entry name" value="SLH_dom"/>
</dbReference>
<dbReference type="PROSITE" id="PS50853">
    <property type="entry name" value="FN3"/>
    <property type="match status" value="5"/>
</dbReference>
<dbReference type="Pfam" id="PF00041">
    <property type="entry name" value="fn3"/>
    <property type="match status" value="3"/>
</dbReference>
<feature type="domain" description="Fibronectin type-III" evidence="6">
    <location>
        <begin position="593"/>
        <end position="690"/>
    </location>
</feature>
<feature type="domain" description="SLH" evidence="7">
    <location>
        <begin position="168"/>
        <end position="231"/>
    </location>
</feature>
<feature type="region of interest" description="Disordered" evidence="4">
    <location>
        <begin position="869"/>
        <end position="897"/>
    </location>
</feature>
<keyword evidence="5" id="KW-0732">Signal</keyword>
<evidence type="ECO:0000313" key="9">
    <source>
        <dbReference type="Proteomes" id="UP001589776"/>
    </source>
</evidence>
<dbReference type="Pfam" id="PF00395">
    <property type="entry name" value="SLH"/>
    <property type="match status" value="2"/>
</dbReference>
<accession>A0ABV6DEG9</accession>
<evidence type="ECO:0000259" key="7">
    <source>
        <dbReference type="PROSITE" id="PS51272"/>
    </source>
</evidence>
<dbReference type="EMBL" id="JBHLWN010000008">
    <property type="protein sequence ID" value="MFC0211038.1"/>
    <property type="molecule type" value="Genomic_DNA"/>
</dbReference>
<dbReference type="SUPFAM" id="SSF49464">
    <property type="entry name" value="Carboxypeptidase regulatory domain-like"/>
    <property type="match status" value="2"/>
</dbReference>
<dbReference type="Gene3D" id="2.180.10.10">
    <property type="entry name" value="RHS repeat-associated core"/>
    <property type="match status" value="2"/>
</dbReference>
<organism evidence="8 9">
    <name type="scientific">Paenibacillus chartarius</name>
    <dbReference type="NCBI Taxonomy" id="747481"/>
    <lineage>
        <taxon>Bacteria</taxon>
        <taxon>Bacillati</taxon>
        <taxon>Bacillota</taxon>
        <taxon>Bacilli</taxon>
        <taxon>Bacillales</taxon>
        <taxon>Paenibacillaceae</taxon>
        <taxon>Paenibacillus</taxon>
    </lineage>
</organism>
<proteinExistence type="predicted"/>
<dbReference type="Pfam" id="PF25023">
    <property type="entry name" value="TEN_YD-shell"/>
    <property type="match status" value="1"/>
</dbReference>
<evidence type="ECO:0000256" key="1">
    <source>
        <dbReference type="ARBA" id="ARBA00022536"/>
    </source>
</evidence>
<feature type="domain" description="SLH" evidence="7">
    <location>
        <begin position="44"/>
        <end position="107"/>
    </location>
</feature>
<feature type="compositionally biased region" description="Low complexity" evidence="4">
    <location>
        <begin position="404"/>
        <end position="429"/>
    </location>
</feature>
<evidence type="ECO:0000256" key="4">
    <source>
        <dbReference type="SAM" id="MobiDB-lite"/>
    </source>
</evidence>
<dbReference type="InterPro" id="IPR006530">
    <property type="entry name" value="YD"/>
</dbReference>
<dbReference type="SUPFAM" id="SSF63829">
    <property type="entry name" value="Calcium-dependent phosphotriesterase"/>
    <property type="match status" value="1"/>
</dbReference>
<feature type="region of interest" description="Disordered" evidence="4">
    <location>
        <begin position="471"/>
        <end position="509"/>
    </location>
</feature>
<evidence type="ECO:0000256" key="5">
    <source>
        <dbReference type="SAM" id="SignalP"/>
    </source>
</evidence>
<feature type="domain" description="Fibronectin type-III" evidence="6">
    <location>
        <begin position="792"/>
        <end position="886"/>
    </location>
</feature>
<dbReference type="Gene3D" id="2.60.40.1120">
    <property type="entry name" value="Carboxypeptidase-like, regulatory domain"/>
    <property type="match status" value="2"/>
</dbReference>